<dbReference type="InterPro" id="IPR003995">
    <property type="entry name" value="RTX_toxin_determinant-A"/>
</dbReference>
<keyword evidence="7" id="KW-0472">Membrane</keyword>
<dbReference type="InterPro" id="IPR018511">
    <property type="entry name" value="Hemolysin-typ_Ca-bd_CS"/>
</dbReference>
<dbReference type="Gene3D" id="2.150.10.10">
    <property type="entry name" value="Serralysin-like metalloprotease, C-terminal"/>
    <property type="match status" value="4"/>
</dbReference>
<dbReference type="EMBL" id="QAYG01000001">
    <property type="protein sequence ID" value="PTW62650.1"/>
    <property type="molecule type" value="Genomic_DNA"/>
</dbReference>
<comment type="caution">
    <text evidence="9">The sequence shown here is derived from an EMBL/GenBank/DDBJ whole genome shotgun (WGS) entry which is preliminary data.</text>
</comment>
<dbReference type="GO" id="GO:0090729">
    <property type="term" value="F:toxin activity"/>
    <property type="evidence" value="ECO:0007669"/>
    <property type="project" value="UniProtKB-KW"/>
</dbReference>
<evidence type="ECO:0000256" key="1">
    <source>
        <dbReference type="ARBA" id="ARBA00004370"/>
    </source>
</evidence>
<dbReference type="PRINTS" id="PR01488">
    <property type="entry name" value="RTXTOXINA"/>
</dbReference>
<keyword evidence="4" id="KW-0800">Toxin</keyword>
<evidence type="ECO:0000256" key="4">
    <source>
        <dbReference type="ARBA" id="ARBA00022656"/>
    </source>
</evidence>
<dbReference type="SUPFAM" id="SSF51120">
    <property type="entry name" value="beta-Roll"/>
    <property type="match status" value="3"/>
</dbReference>
<evidence type="ECO:0000313" key="10">
    <source>
        <dbReference type="Proteomes" id="UP000244081"/>
    </source>
</evidence>
<evidence type="ECO:0000256" key="5">
    <source>
        <dbReference type="ARBA" id="ARBA00022737"/>
    </source>
</evidence>
<evidence type="ECO:0000313" key="9">
    <source>
        <dbReference type="EMBL" id="PTW62650.1"/>
    </source>
</evidence>
<dbReference type="GO" id="GO:0005509">
    <property type="term" value="F:calcium ion binding"/>
    <property type="evidence" value="ECO:0007669"/>
    <property type="project" value="InterPro"/>
</dbReference>
<sequence>MKDLINLDFYGLVVDQKDWDDGSGDYVDRVYVWGNTAFQINNDADFIIEKSYNANGIAIYTPRLENYYIEPLRLENGSGAYQPENFDFKTSNDDWVTQQTAETSERAIDPSGIGRTVSLTFDSSALTPKTYTVDDYLADEQKDSQYYSSFETDFSKHQQLADGTQDIFDNLFDSGISATLFDDKIIVYGTNENDVMNSYTTSKGHDVSDETSTVGIYGVYSFTFDLPQHEKTGNGFVFVSGDGADELYGGAKNDYLFAGNGDDYLFGGAGTDQMQGGGGNDFFSIQVEGDEYTVDWSYYSNFELSMMDDADVILDSDKNDTLVFDDYIETNGDIYDGTIHLDGADFMLGGGYDGGTKFFNQITTDVYSIAGLYGPRVVIGGDNYYVSLYCTIKESDLYIWRSIEDAWDGADNMNGVCIIKDFEWGDFGITLEGQGNTDDDGDDDGDGDGDGDGGSDNPVIDGTDNADVLDGTDADEELRGHDGDDTLNGEGGSDVLDGGAGADVLNGGDGMDAASYASAAGGVTVHTGDTSQNTGDAAGDQYISIEGILGSGYNDEIIFVSDNPIVYGGDGDDTITLVGQTGEAYGENGNDTLYGSSGTDALDGGAGNDILFGYEGNDTIDCGAGDDYAIGGSGDDTIYGGDGGDEIYGHEGADTIEGGAGDDILFGDGGNDRLVMGAGDDYAQGGAGNDTFVFGSDLGGNIIADFSSGDIIEFQNVASIASYQDLQDYMSEWDGTTYIEIDARTM</sequence>
<reference evidence="9 10" key="1">
    <citation type="submission" date="2018-04" db="EMBL/GenBank/DDBJ databases">
        <title>Genomic Encyclopedia of Archaeal and Bacterial Type Strains, Phase II (KMG-II): from individual species to whole genera.</title>
        <authorList>
            <person name="Goeker M."/>
        </authorList>
    </citation>
    <scope>NUCLEOTIDE SEQUENCE [LARGE SCALE GENOMIC DNA]</scope>
    <source>
        <strain evidence="9 10">DSM 23382</strain>
    </source>
</reference>
<keyword evidence="10" id="KW-1185">Reference proteome</keyword>
<organism evidence="9 10">
    <name type="scientific">Breoghania corrubedonensis</name>
    <dbReference type="NCBI Taxonomy" id="665038"/>
    <lineage>
        <taxon>Bacteria</taxon>
        <taxon>Pseudomonadati</taxon>
        <taxon>Pseudomonadota</taxon>
        <taxon>Alphaproteobacteria</taxon>
        <taxon>Hyphomicrobiales</taxon>
        <taxon>Stappiaceae</taxon>
        <taxon>Breoghania</taxon>
    </lineage>
</organism>
<protein>
    <submittedName>
        <fullName evidence="9">Hemolysin type calcium-binding protein</fullName>
    </submittedName>
</protein>
<evidence type="ECO:0000256" key="8">
    <source>
        <dbReference type="SAM" id="MobiDB-lite"/>
    </source>
</evidence>
<accession>A0A2T5VFW9</accession>
<dbReference type="InterPro" id="IPR011049">
    <property type="entry name" value="Serralysin-like_metalloprot_C"/>
</dbReference>
<dbReference type="PRINTS" id="PR00313">
    <property type="entry name" value="CABNDNGRPT"/>
</dbReference>
<dbReference type="InterPro" id="IPR001343">
    <property type="entry name" value="Hemolysn_Ca-bd"/>
</dbReference>
<dbReference type="GO" id="GO:0005576">
    <property type="term" value="C:extracellular region"/>
    <property type="evidence" value="ECO:0007669"/>
    <property type="project" value="UniProtKB-SubCell"/>
</dbReference>
<dbReference type="AlphaFoldDB" id="A0A2T5VFW9"/>
<dbReference type="PANTHER" id="PTHR38340:SF1">
    <property type="entry name" value="S-LAYER PROTEIN"/>
    <property type="match status" value="1"/>
</dbReference>
<evidence type="ECO:0000256" key="7">
    <source>
        <dbReference type="ARBA" id="ARBA00023136"/>
    </source>
</evidence>
<dbReference type="Proteomes" id="UP000244081">
    <property type="component" value="Unassembled WGS sequence"/>
</dbReference>
<feature type="region of interest" description="Disordered" evidence="8">
    <location>
        <begin position="430"/>
        <end position="503"/>
    </location>
</feature>
<keyword evidence="3" id="KW-0964">Secreted</keyword>
<name>A0A2T5VFW9_9HYPH</name>
<proteinExistence type="predicted"/>
<keyword evidence="6" id="KW-0843">Virulence</keyword>
<gene>
    <name evidence="9" type="ORF">C8N35_101697</name>
</gene>
<dbReference type="PROSITE" id="PS00330">
    <property type="entry name" value="HEMOLYSIN_CALCIUM"/>
    <property type="match status" value="3"/>
</dbReference>
<keyword evidence="5" id="KW-0677">Repeat</keyword>
<feature type="compositionally biased region" description="Acidic residues" evidence="8">
    <location>
        <begin position="437"/>
        <end position="453"/>
    </location>
</feature>
<evidence type="ECO:0000256" key="3">
    <source>
        <dbReference type="ARBA" id="ARBA00022525"/>
    </source>
</evidence>
<dbReference type="GO" id="GO:0016020">
    <property type="term" value="C:membrane"/>
    <property type="evidence" value="ECO:0007669"/>
    <property type="project" value="UniProtKB-SubCell"/>
</dbReference>
<dbReference type="InterPro" id="IPR050557">
    <property type="entry name" value="RTX_toxin/Mannuronan_C5-epim"/>
</dbReference>
<dbReference type="Pfam" id="PF00353">
    <property type="entry name" value="HemolysinCabind"/>
    <property type="match status" value="6"/>
</dbReference>
<evidence type="ECO:0000256" key="6">
    <source>
        <dbReference type="ARBA" id="ARBA00023026"/>
    </source>
</evidence>
<comment type="subcellular location">
    <subcellularLocation>
        <location evidence="1">Membrane</location>
    </subcellularLocation>
    <subcellularLocation>
        <location evidence="2">Secreted</location>
    </subcellularLocation>
</comment>
<evidence type="ECO:0000256" key="2">
    <source>
        <dbReference type="ARBA" id="ARBA00004613"/>
    </source>
</evidence>
<dbReference type="PANTHER" id="PTHR38340">
    <property type="entry name" value="S-LAYER PROTEIN"/>
    <property type="match status" value="1"/>
</dbReference>